<accession>A0A316GKF3</accession>
<sequence length="379" mass="39864">MPWWLRLVVMIAGGVALAIGAAVLILGATLNAFLAGIQSPSAEPPELVRVAFLQNEGFDPSGPGAAVILHPVATGGPTLAVTDADLLVAAAPQAFYTDDPRGERNLVLLSILFLSPPGTNTSLPFASLFLDGREVATLICFRPHCSASDAQRDLAGLIEAGRPATLETVTTTGTAAIRAREAAILADPSQLLVSGAEQLPPQADRFDGFVMLRLPTIYAPVEAMPEFDPTTLEAGIGQTLRDAIDGAGIAGEIDTTFSGLSWTGLQLWRGDAPATDVDGYLITPAYLPSLTPTARIWLAEGDVARLEAALSDLPPIGPTEPPDAEALAPWVRAAVEAQGLEGNLSDYRFDFELWSVEDGLSLGPYGAPEVTLTFYRIAR</sequence>
<keyword evidence="3" id="KW-1185">Reference proteome</keyword>
<evidence type="ECO:0000256" key="1">
    <source>
        <dbReference type="SAM" id="Phobius"/>
    </source>
</evidence>
<organism evidence="2 3">
    <name type="scientific">Roseicyclus mahoneyensis</name>
    <dbReference type="NCBI Taxonomy" id="164332"/>
    <lineage>
        <taxon>Bacteria</taxon>
        <taxon>Pseudomonadati</taxon>
        <taxon>Pseudomonadota</taxon>
        <taxon>Alphaproteobacteria</taxon>
        <taxon>Rhodobacterales</taxon>
        <taxon>Roseobacteraceae</taxon>
        <taxon>Roseicyclus</taxon>
    </lineage>
</organism>
<evidence type="ECO:0000313" key="3">
    <source>
        <dbReference type="Proteomes" id="UP000245708"/>
    </source>
</evidence>
<keyword evidence="1" id="KW-0812">Transmembrane</keyword>
<feature type="transmembrane region" description="Helical" evidence="1">
    <location>
        <begin position="7"/>
        <end position="34"/>
    </location>
</feature>
<reference evidence="2 3" key="1">
    <citation type="submission" date="2018-05" db="EMBL/GenBank/DDBJ databases">
        <title>Genomic Encyclopedia of Type Strains, Phase IV (KMG-IV): sequencing the most valuable type-strain genomes for metagenomic binning, comparative biology and taxonomic classification.</title>
        <authorList>
            <person name="Goeker M."/>
        </authorList>
    </citation>
    <scope>NUCLEOTIDE SEQUENCE [LARGE SCALE GENOMIC DNA]</scope>
    <source>
        <strain evidence="2 3">DSM 16097</strain>
    </source>
</reference>
<keyword evidence="1" id="KW-1133">Transmembrane helix</keyword>
<dbReference type="OrthoDB" id="7847000at2"/>
<comment type="caution">
    <text evidence="2">The sequence shown here is derived from an EMBL/GenBank/DDBJ whole genome shotgun (WGS) entry which is preliminary data.</text>
</comment>
<dbReference type="RefSeq" id="WP_109667224.1">
    <property type="nucleotide sequence ID" value="NZ_QGGW01000003.1"/>
</dbReference>
<dbReference type="EMBL" id="QGGW01000003">
    <property type="protein sequence ID" value="PWK61035.1"/>
    <property type="molecule type" value="Genomic_DNA"/>
</dbReference>
<protein>
    <submittedName>
        <fullName evidence="2">Uncharacterized protein</fullName>
    </submittedName>
</protein>
<keyword evidence="1" id="KW-0472">Membrane</keyword>
<dbReference type="AlphaFoldDB" id="A0A316GKF3"/>
<evidence type="ECO:0000313" key="2">
    <source>
        <dbReference type="EMBL" id="PWK61035.1"/>
    </source>
</evidence>
<dbReference type="Proteomes" id="UP000245708">
    <property type="component" value="Unassembled WGS sequence"/>
</dbReference>
<gene>
    <name evidence="2" type="ORF">C7455_103235</name>
</gene>
<name>A0A316GKF3_9RHOB</name>
<proteinExistence type="predicted"/>